<dbReference type="Proteomes" id="UP000015388">
    <property type="component" value="Chromosome"/>
</dbReference>
<keyword evidence="11" id="KW-1185">Reference proteome</keyword>
<dbReference type="PANTHER" id="PTHR30450:SF14">
    <property type="entry name" value="TRANSPORTER, PERMEASE PROTEIN, PUTATIVE-RELATED"/>
    <property type="match status" value="1"/>
</dbReference>
<proteinExistence type="inferred from homology"/>
<sequence length="225" mass="23858">MNDWMDVFDTRVSGDMYADAFGETLYMVGVSLFLGALLGIPLALVLVLHRPGGLLPNKALHGVTNFVVNIVRSVPFIILMVAILPFTRLLVGSSIGTTAALVPLTIYIAPFIARLIEAALLDVDPGIVEAAESMGATTWQTVRHFMLPEAKPAIILALTTSTVGLISATAMAGTVGGGGVGDLAISYGYQQFDSFAILATVIILVIVVQAIQSLGNWLARRARYN</sequence>
<dbReference type="Gene3D" id="1.10.3720.10">
    <property type="entry name" value="MetI-like"/>
    <property type="match status" value="1"/>
</dbReference>
<comment type="subcellular location">
    <subcellularLocation>
        <location evidence="1 8">Cell membrane</location>
        <topology evidence="1 8">Multi-pass membrane protein</topology>
    </subcellularLocation>
</comment>
<keyword evidence="3 8" id="KW-0813">Transport</keyword>
<dbReference type="InterPro" id="IPR051322">
    <property type="entry name" value="AA_ABC_Transporter_Permease"/>
</dbReference>
<comment type="similarity">
    <text evidence="2">Belongs to the binding-protein-dependent transport system permease family. CysTW subfamily.</text>
</comment>
<keyword evidence="6 8" id="KW-1133">Transmembrane helix</keyword>
<keyword evidence="5 8" id="KW-0812">Transmembrane</keyword>
<evidence type="ECO:0000313" key="10">
    <source>
        <dbReference type="EMBL" id="AGS33549.1"/>
    </source>
</evidence>
<dbReference type="PROSITE" id="PS50928">
    <property type="entry name" value="ABC_TM1"/>
    <property type="match status" value="1"/>
</dbReference>
<feature type="transmembrane region" description="Helical" evidence="8">
    <location>
        <begin position="89"/>
        <end position="109"/>
    </location>
</feature>
<dbReference type="GO" id="GO:0005886">
    <property type="term" value="C:plasma membrane"/>
    <property type="evidence" value="ECO:0007669"/>
    <property type="project" value="UniProtKB-SubCell"/>
</dbReference>
<gene>
    <name evidence="10" type="ORF">B841_00330</name>
</gene>
<feature type="transmembrane region" description="Helical" evidence="8">
    <location>
        <begin position="25"/>
        <end position="48"/>
    </location>
</feature>
<dbReference type="PANTHER" id="PTHR30450">
    <property type="entry name" value="ABC TRANSPORTER PERMEASE"/>
    <property type="match status" value="1"/>
</dbReference>
<dbReference type="HOGENOM" id="CLU_077375_0_1_11"/>
<dbReference type="SUPFAM" id="SSF161098">
    <property type="entry name" value="MetI-like"/>
    <property type="match status" value="1"/>
</dbReference>
<dbReference type="CDD" id="cd06261">
    <property type="entry name" value="TM_PBP2"/>
    <property type="match status" value="1"/>
</dbReference>
<dbReference type="EMBL" id="CP003924">
    <property type="protein sequence ID" value="AGS33549.1"/>
    <property type="molecule type" value="Genomic_DNA"/>
</dbReference>
<dbReference type="GO" id="GO:0048473">
    <property type="term" value="P:D-methionine transmembrane transport"/>
    <property type="evidence" value="ECO:0007669"/>
    <property type="project" value="TreeGrafter"/>
</dbReference>
<evidence type="ECO:0000259" key="9">
    <source>
        <dbReference type="PROSITE" id="PS50928"/>
    </source>
</evidence>
<dbReference type="PATRIC" id="fig|1224163.3.peg.66"/>
<keyword evidence="4" id="KW-1003">Cell membrane</keyword>
<evidence type="ECO:0000256" key="7">
    <source>
        <dbReference type="ARBA" id="ARBA00023136"/>
    </source>
</evidence>
<evidence type="ECO:0000256" key="8">
    <source>
        <dbReference type="RuleBase" id="RU363032"/>
    </source>
</evidence>
<evidence type="ECO:0000256" key="3">
    <source>
        <dbReference type="ARBA" id="ARBA00022448"/>
    </source>
</evidence>
<evidence type="ECO:0000256" key="2">
    <source>
        <dbReference type="ARBA" id="ARBA00007069"/>
    </source>
</evidence>
<dbReference type="RefSeq" id="WP_020933484.1">
    <property type="nucleotide sequence ID" value="NC_021915.1"/>
</dbReference>
<feature type="domain" description="ABC transmembrane type-1" evidence="9">
    <location>
        <begin position="21"/>
        <end position="215"/>
    </location>
</feature>
<evidence type="ECO:0000313" key="11">
    <source>
        <dbReference type="Proteomes" id="UP000015388"/>
    </source>
</evidence>
<feature type="transmembrane region" description="Helical" evidence="8">
    <location>
        <begin position="153"/>
        <end position="175"/>
    </location>
</feature>
<protein>
    <submittedName>
        <fullName evidence="10">D-and L-methionine ABC transporter permease</fullName>
    </submittedName>
</protein>
<evidence type="ECO:0000256" key="5">
    <source>
        <dbReference type="ARBA" id="ARBA00022692"/>
    </source>
</evidence>
<dbReference type="STRING" id="1224163.B841_00330"/>
<dbReference type="Pfam" id="PF00528">
    <property type="entry name" value="BPD_transp_1"/>
    <property type="match status" value="1"/>
</dbReference>
<evidence type="ECO:0000256" key="4">
    <source>
        <dbReference type="ARBA" id="ARBA00022475"/>
    </source>
</evidence>
<name>S5SR45_9CORY</name>
<feature type="transmembrane region" description="Helical" evidence="8">
    <location>
        <begin position="195"/>
        <end position="219"/>
    </location>
</feature>
<dbReference type="FunFam" id="1.10.3720.10:FF:000002">
    <property type="entry name" value="D-methionine ABC transporter permease MetI"/>
    <property type="match status" value="1"/>
</dbReference>
<dbReference type="InterPro" id="IPR000515">
    <property type="entry name" value="MetI-like"/>
</dbReference>
<dbReference type="AlphaFoldDB" id="S5SR45"/>
<evidence type="ECO:0000256" key="6">
    <source>
        <dbReference type="ARBA" id="ARBA00022989"/>
    </source>
</evidence>
<evidence type="ECO:0000256" key="1">
    <source>
        <dbReference type="ARBA" id="ARBA00004651"/>
    </source>
</evidence>
<dbReference type="InterPro" id="IPR035906">
    <property type="entry name" value="MetI-like_sf"/>
</dbReference>
<reference evidence="10 11" key="1">
    <citation type="submission" date="2012-11" db="EMBL/GenBank/DDBJ databases">
        <title>The complete genome sequence of Corynebacterium maris Coryn-1 (=DSM 45190).</title>
        <authorList>
            <person name="Schaffert L."/>
            <person name="Albersmeier A."/>
            <person name="Kalinowski J."/>
            <person name="Ruckert C."/>
        </authorList>
    </citation>
    <scope>NUCLEOTIDE SEQUENCE [LARGE SCALE GENOMIC DNA]</scope>
    <source>
        <strain evidence="11">Coryn-1</strain>
    </source>
</reference>
<dbReference type="eggNOG" id="COG2011">
    <property type="taxonomic scope" value="Bacteria"/>
</dbReference>
<organism evidence="10 11">
    <name type="scientific">Corynebacterium maris DSM 45190</name>
    <dbReference type="NCBI Taxonomy" id="1224163"/>
    <lineage>
        <taxon>Bacteria</taxon>
        <taxon>Bacillati</taxon>
        <taxon>Actinomycetota</taxon>
        <taxon>Actinomycetes</taxon>
        <taxon>Mycobacteriales</taxon>
        <taxon>Corynebacteriaceae</taxon>
        <taxon>Corynebacterium</taxon>
    </lineage>
</organism>
<keyword evidence="7 8" id="KW-0472">Membrane</keyword>
<dbReference type="KEGG" id="cmd:B841_00330"/>
<feature type="transmembrane region" description="Helical" evidence="8">
    <location>
        <begin position="60"/>
        <end position="83"/>
    </location>
</feature>
<accession>S5SR45</accession>